<dbReference type="InterPro" id="IPR050301">
    <property type="entry name" value="NTE"/>
</dbReference>
<evidence type="ECO:0000256" key="1">
    <source>
        <dbReference type="ARBA" id="ARBA00022801"/>
    </source>
</evidence>
<dbReference type="Pfam" id="PF01734">
    <property type="entry name" value="Patatin"/>
    <property type="match status" value="2"/>
</dbReference>
<evidence type="ECO:0000256" key="3">
    <source>
        <dbReference type="ARBA" id="ARBA00023098"/>
    </source>
</evidence>
<dbReference type="PANTHER" id="PTHR14226">
    <property type="entry name" value="NEUROPATHY TARGET ESTERASE/SWISS CHEESE D.MELANOGASTER"/>
    <property type="match status" value="1"/>
</dbReference>
<dbReference type="Proteomes" id="UP001500320">
    <property type="component" value="Unassembled WGS sequence"/>
</dbReference>
<evidence type="ECO:0000313" key="5">
    <source>
        <dbReference type="EMBL" id="GAA3163833.1"/>
    </source>
</evidence>
<dbReference type="PANTHER" id="PTHR14226:SF57">
    <property type="entry name" value="BLR7027 PROTEIN"/>
    <property type="match status" value="1"/>
</dbReference>
<dbReference type="RefSeq" id="WP_344866058.1">
    <property type="nucleotide sequence ID" value="NZ_BAAAUT010000082.1"/>
</dbReference>
<keyword evidence="3" id="KW-0443">Lipid metabolism</keyword>
<feature type="domain" description="PNPLA" evidence="4">
    <location>
        <begin position="5"/>
        <end position="66"/>
    </location>
</feature>
<sequence>MTRALVLGGGGIAGIGWEAGIITGLRREGADLGEADLVVGTSAGSVVGALVAAGADLESAVAAQADAEPRATVPAVDTATGEFTVWERDSGVPLVSAVASSCAVPGVFPPVEINGRRYMDGGVRSTTNADLAEGCSAVVVVEPLAHLTPRAALAAETAGLGGAEVVHVGPDEAAVAVFGVDVLDPSLWRPAFDAGLAQAPAVAGSVREAWR</sequence>
<proteinExistence type="predicted"/>
<feature type="domain" description="PNPLA" evidence="4">
    <location>
        <begin position="67"/>
        <end position="132"/>
    </location>
</feature>
<reference evidence="6" key="1">
    <citation type="journal article" date="2019" name="Int. J. Syst. Evol. Microbiol.">
        <title>The Global Catalogue of Microorganisms (GCM) 10K type strain sequencing project: providing services to taxonomists for standard genome sequencing and annotation.</title>
        <authorList>
            <consortium name="The Broad Institute Genomics Platform"/>
            <consortium name="The Broad Institute Genome Sequencing Center for Infectious Disease"/>
            <person name="Wu L."/>
            <person name="Ma J."/>
        </authorList>
    </citation>
    <scope>NUCLEOTIDE SEQUENCE [LARGE SCALE GENOMIC DNA]</scope>
    <source>
        <strain evidence="6">JCM 9373</strain>
    </source>
</reference>
<evidence type="ECO:0000256" key="2">
    <source>
        <dbReference type="ARBA" id="ARBA00022963"/>
    </source>
</evidence>
<keyword evidence="6" id="KW-1185">Reference proteome</keyword>
<dbReference type="InterPro" id="IPR016035">
    <property type="entry name" value="Acyl_Trfase/lysoPLipase"/>
</dbReference>
<protein>
    <submittedName>
        <fullName evidence="5">Patatin-like phospholipase family protein</fullName>
    </submittedName>
</protein>
<evidence type="ECO:0000259" key="4">
    <source>
        <dbReference type="Pfam" id="PF01734"/>
    </source>
</evidence>
<dbReference type="SUPFAM" id="SSF52151">
    <property type="entry name" value="FabD/lysophospholipase-like"/>
    <property type="match status" value="1"/>
</dbReference>
<gene>
    <name evidence="5" type="ORF">GCM10010466_63480</name>
</gene>
<keyword evidence="2" id="KW-0442">Lipid degradation</keyword>
<dbReference type="Gene3D" id="3.40.1090.10">
    <property type="entry name" value="Cytosolic phospholipase A2 catalytic domain"/>
    <property type="match status" value="2"/>
</dbReference>
<comment type="caution">
    <text evidence="5">The sequence shown here is derived from an EMBL/GenBank/DDBJ whole genome shotgun (WGS) entry which is preliminary data.</text>
</comment>
<accession>A0ABP6P0J1</accession>
<dbReference type="EMBL" id="BAAAUT010000082">
    <property type="protein sequence ID" value="GAA3163833.1"/>
    <property type="molecule type" value="Genomic_DNA"/>
</dbReference>
<keyword evidence="1" id="KW-0378">Hydrolase</keyword>
<dbReference type="InterPro" id="IPR002641">
    <property type="entry name" value="PNPLA_dom"/>
</dbReference>
<name>A0ABP6P0J1_9ACTN</name>
<evidence type="ECO:0000313" key="6">
    <source>
        <dbReference type="Proteomes" id="UP001500320"/>
    </source>
</evidence>
<organism evidence="5 6">
    <name type="scientific">Planomonospora alba</name>
    <dbReference type="NCBI Taxonomy" id="161354"/>
    <lineage>
        <taxon>Bacteria</taxon>
        <taxon>Bacillati</taxon>
        <taxon>Actinomycetota</taxon>
        <taxon>Actinomycetes</taxon>
        <taxon>Streptosporangiales</taxon>
        <taxon>Streptosporangiaceae</taxon>
        <taxon>Planomonospora</taxon>
    </lineage>
</organism>